<feature type="transmembrane region" description="Helical" evidence="5">
    <location>
        <begin position="84"/>
        <end position="101"/>
    </location>
</feature>
<proteinExistence type="predicted"/>
<dbReference type="Proteomes" id="UP000742786">
    <property type="component" value="Unassembled WGS sequence"/>
</dbReference>
<dbReference type="EMBL" id="CAJQUM010000001">
    <property type="protein sequence ID" value="CAG4884365.1"/>
    <property type="molecule type" value="Genomic_DNA"/>
</dbReference>
<evidence type="ECO:0000313" key="7">
    <source>
        <dbReference type="EMBL" id="CAG4884365.1"/>
    </source>
</evidence>
<protein>
    <recommendedName>
        <fullName evidence="6">O-antigen ligase-related domain-containing protein</fullName>
    </recommendedName>
</protein>
<evidence type="ECO:0000259" key="6">
    <source>
        <dbReference type="Pfam" id="PF04932"/>
    </source>
</evidence>
<feature type="transmembrane region" description="Helical" evidence="5">
    <location>
        <begin position="338"/>
        <end position="361"/>
    </location>
</feature>
<feature type="transmembrane region" description="Helical" evidence="5">
    <location>
        <begin position="373"/>
        <end position="392"/>
    </location>
</feature>
<comment type="subcellular location">
    <subcellularLocation>
        <location evidence="1">Membrane</location>
        <topology evidence="1">Multi-pass membrane protein</topology>
    </subcellularLocation>
</comment>
<feature type="domain" description="O-antigen ligase-related" evidence="6">
    <location>
        <begin position="197"/>
        <end position="353"/>
    </location>
</feature>
<feature type="transmembrane region" description="Helical" evidence="5">
    <location>
        <begin position="113"/>
        <end position="132"/>
    </location>
</feature>
<evidence type="ECO:0000256" key="3">
    <source>
        <dbReference type="ARBA" id="ARBA00022989"/>
    </source>
</evidence>
<keyword evidence="4 5" id="KW-0472">Membrane</keyword>
<keyword evidence="2 5" id="KW-0812">Transmembrane</keyword>
<evidence type="ECO:0000256" key="2">
    <source>
        <dbReference type="ARBA" id="ARBA00022692"/>
    </source>
</evidence>
<organism evidence="7 8">
    <name type="scientific">Georgfuchsia toluolica</name>
    <dbReference type="NCBI Taxonomy" id="424218"/>
    <lineage>
        <taxon>Bacteria</taxon>
        <taxon>Pseudomonadati</taxon>
        <taxon>Pseudomonadota</taxon>
        <taxon>Betaproteobacteria</taxon>
        <taxon>Nitrosomonadales</taxon>
        <taxon>Sterolibacteriaceae</taxon>
        <taxon>Georgfuchsia</taxon>
    </lineage>
</organism>
<feature type="transmembrane region" description="Helical" evidence="5">
    <location>
        <begin position="29"/>
        <end position="47"/>
    </location>
</feature>
<dbReference type="GO" id="GO:0016020">
    <property type="term" value="C:membrane"/>
    <property type="evidence" value="ECO:0007669"/>
    <property type="project" value="UniProtKB-SubCell"/>
</dbReference>
<feature type="transmembrane region" description="Helical" evidence="5">
    <location>
        <begin position="59"/>
        <end position="78"/>
    </location>
</feature>
<dbReference type="InterPro" id="IPR007016">
    <property type="entry name" value="O-antigen_ligase-rel_domated"/>
</dbReference>
<evidence type="ECO:0000313" key="8">
    <source>
        <dbReference type="Proteomes" id="UP000742786"/>
    </source>
</evidence>
<accession>A0A916N9S6</accession>
<evidence type="ECO:0000256" key="5">
    <source>
        <dbReference type="SAM" id="Phobius"/>
    </source>
</evidence>
<evidence type="ECO:0000256" key="4">
    <source>
        <dbReference type="ARBA" id="ARBA00023136"/>
    </source>
</evidence>
<feature type="transmembrane region" description="Helical" evidence="5">
    <location>
        <begin position="192"/>
        <end position="207"/>
    </location>
</feature>
<feature type="transmembrane region" description="Helical" evidence="5">
    <location>
        <begin position="5"/>
        <end position="23"/>
    </location>
</feature>
<comment type="caution">
    <text evidence="7">The sequence shown here is derived from an EMBL/GenBank/DDBJ whole genome shotgun (WGS) entry which is preliminary data.</text>
</comment>
<keyword evidence="8" id="KW-1185">Reference proteome</keyword>
<dbReference type="AlphaFoldDB" id="A0A916N9S6"/>
<evidence type="ECO:0000256" key="1">
    <source>
        <dbReference type="ARBA" id="ARBA00004141"/>
    </source>
</evidence>
<reference evidence="7" key="1">
    <citation type="submission" date="2021-04" db="EMBL/GenBank/DDBJ databases">
        <authorList>
            <person name="Hornung B."/>
        </authorList>
    </citation>
    <scope>NUCLEOTIDE SEQUENCE</scope>
    <source>
        <strain evidence="7">G5G6</strain>
    </source>
</reference>
<gene>
    <name evidence="7" type="ORF">GTOL_12248</name>
</gene>
<feature type="transmembrane region" description="Helical" evidence="5">
    <location>
        <begin position="213"/>
        <end position="230"/>
    </location>
</feature>
<name>A0A916N9S6_9PROT</name>
<sequence length="431" mass="47945">MARLIAYTSVLMLPWALVMMSLGGIRAAFGVPVLMAYCLTLSVPTIFRPGFFYRLNKSAILPVLILLLVTIAYLRAVIDGNFEPIKMLALTLIWVILLLGFPSWRRLHIPAHACWRGVQVYVALNLIGWLIGVPLPENPYGDETGAASILGLLGLNVQRVFFPFSLGVNGFGVVAGLASVSSFIFFFLKRSFFNFALLMMCALSLLLSDSRGALGFTFLTLLILALAYLIRRIRYFPTLLITLVVIAYPLVTLMIFNTINWILGDYAALVRASGGLLSGRDVIWEAVWDRARTFSALEWIFGWGYQGQVPSGASQGYSQLFEHLRGIDPEKMNVHSSALQVVLDFGLIGLLSVMGVAFHRMHTLLQAPQRGDYIAWPLVLGFFFYSILAGGVDLTLNQNNLVFFYLFLLMSAWRLLHPLPLRVGNGVRNVI</sequence>
<feature type="transmembrane region" description="Helical" evidence="5">
    <location>
        <begin position="398"/>
        <end position="416"/>
    </location>
</feature>
<feature type="transmembrane region" description="Helical" evidence="5">
    <location>
        <begin position="239"/>
        <end position="263"/>
    </location>
</feature>
<dbReference type="Pfam" id="PF04932">
    <property type="entry name" value="Wzy_C"/>
    <property type="match status" value="1"/>
</dbReference>
<feature type="transmembrane region" description="Helical" evidence="5">
    <location>
        <begin position="160"/>
        <end position="185"/>
    </location>
</feature>
<keyword evidence="3 5" id="KW-1133">Transmembrane helix</keyword>